<dbReference type="Proteomes" id="UP000024635">
    <property type="component" value="Unassembled WGS sequence"/>
</dbReference>
<name>A0A016WKF2_9BILA</name>
<reference evidence="3" key="1">
    <citation type="journal article" date="2015" name="Nat. Genet.">
        <title>The genome and transcriptome of the zoonotic hookworm Ancylostoma ceylanicum identify infection-specific gene families.</title>
        <authorList>
            <person name="Schwarz E.M."/>
            <person name="Hu Y."/>
            <person name="Antoshechkin I."/>
            <person name="Miller M.M."/>
            <person name="Sternberg P.W."/>
            <person name="Aroian R.V."/>
        </authorList>
    </citation>
    <scope>NUCLEOTIDE SEQUENCE</scope>
    <source>
        <strain evidence="3">HY135</strain>
    </source>
</reference>
<sequence length="158" mass="18230">MRTGFEGSPRLPKTRRTMVTICTFNDQTLASEASIEDPLMRARKIRIGDCGVGVLINTNLAMNIDSFKQLTTRIERLRLRSALMPAFDGLRRLRSYDGDEIEAFYMGLEKFYREKHTFYKVVGDFNAKVDPRRTPEKPNIGTHGIEWNEQEERLPSLS</sequence>
<dbReference type="EMBL" id="JARK01000253">
    <property type="protein sequence ID" value="EYC39503.1"/>
    <property type="molecule type" value="Genomic_DNA"/>
</dbReference>
<accession>A0A016WKF2</accession>
<gene>
    <name evidence="2" type="primary">Acey_s0653.g1171</name>
    <name evidence="2" type="ORF">Y032_0653g1171</name>
</gene>
<protein>
    <submittedName>
        <fullName evidence="2">Uncharacterized protein</fullName>
    </submittedName>
</protein>
<comment type="caution">
    <text evidence="2">The sequence shown here is derived from an EMBL/GenBank/DDBJ whole genome shotgun (WGS) entry which is preliminary data.</text>
</comment>
<keyword evidence="3" id="KW-1185">Reference proteome</keyword>
<dbReference type="AlphaFoldDB" id="A0A016WKF2"/>
<evidence type="ECO:0000256" key="1">
    <source>
        <dbReference type="SAM" id="MobiDB-lite"/>
    </source>
</evidence>
<evidence type="ECO:0000313" key="3">
    <source>
        <dbReference type="Proteomes" id="UP000024635"/>
    </source>
</evidence>
<evidence type="ECO:0000313" key="2">
    <source>
        <dbReference type="EMBL" id="EYC39503.1"/>
    </source>
</evidence>
<feature type="region of interest" description="Disordered" evidence="1">
    <location>
        <begin position="132"/>
        <end position="158"/>
    </location>
</feature>
<proteinExistence type="predicted"/>
<organism evidence="2 3">
    <name type="scientific">Ancylostoma ceylanicum</name>
    <dbReference type="NCBI Taxonomy" id="53326"/>
    <lineage>
        <taxon>Eukaryota</taxon>
        <taxon>Metazoa</taxon>
        <taxon>Ecdysozoa</taxon>
        <taxon>Nematoda</taxon>
        <taxon>Chromadorea</taxon>
        <taxon>Rhabditida</taxon>
        <taxon>Rhabditina</taxon>
        <taxon>Rhabditomorpha</taxon>
        <taxon>Strongyloidea</taxon>
        <taxon>Ancylostomatidae</taxon>
        <taxon>Ancylostomatinae</taxon>
        <taxon>Ancylostoma</taxon>
    </lineage>
</organism>
<dbReference type="OrthoDB" id="5897804at2759"/>